<dbReference type="InterPro" id="IPR036388">
    <property type="entry name" value="WH-like_DNA-bd_sf"/>
</dbReference>
<feature type="region of interest" description="Disordered" evidence="1">
    <location>
        <begin position="127"/>
        <end position="147"/>
    </location>
</feature>
<reference evidence="2 3" key="1">
    <citation type="journal article" date="2018" name="Front. Microbiol.">
        <title>Comparative Genomics of the Herbivore Gut Symbiont Lactobacillus reuteri Reveals Genetic Diversity and Lifestyle Adaptation.</title>
        <authorList>
            <person name="Zhao J."/>
        </authorList>
    </citation>
    <scope>NUCLEOTIDE SEQUENCE [LARGE SCALE GENOMIC DNA]</scope>
    <source>
        <strain evidence="2 3">LR12</strain>
    </source>
</reference>
<feature type="non-terminal residue" evidence="2">
    <location>
        <position position="175"/>
    </location>
</feature>
<dbReference type="RefSeq" id="WP_181392374.1">
    <property type="nucleotide sequence ID" value="NZ_JAJAOX010000099.1"/>
</dbReference>
<protein>
    <recommendedName>
        <fullName evidence="4">Helix-turn-helix domain-containing protein</fullName>
    </recommendedName>
</protein>
<dbReference type="EMBL" id="QGHS01000188">
    <property type="protein sequence ID" value="PWT45430.1"/>
    <property type="molecule type" value="Genomic_DNA"/>
</dbReference>
<proteinExistence type="predicted"/>
<gene>
    <name evidence="2" type="ORF">DKZ23_09775</name>
</gene>
<evidence type="ECO:0000256" key="1">
    <source>
        <dbReference type="SAM" id="MobiDB-lite"/>
    </source>
</evidence>
<comment type="caution">
    <text evidence="2">The sequence shown here is derived from an EMBL/GenBank/DDBJ whole genome shotgun (WGS) entry which is preliminary data.</text>
</comment>
<dbReference type="InterPro" id="IPR036390">
    <property type="entry name" value="WH_DNA-bd_sf"/>
</dbReference>
<evidence type="ECO:0008006" key="4">
    <source>
        <dbReference type="Google" id="ProtNLM"/>
    </source>
</evidence>
<accession>A0A317GF86</accession>
<name>A0A317GF86_LIMRT</name>
<dbReference type="Pfam" id="PF13730">
    <property type="entry name" value="HTH_36"/>
    <property type="match status" value="1"/>
</dbReference>
<evidence type="ECO:0000313" key="2">
    <source>
        <dbReference type="EMBL" id="PWT45430.1"/>
    </source>
</evidence>
<dbReference type="Proteomes" id="UP000245866">
    <property type="component" value="Unassembled WGS sequence"/>
</dbReference>
<evidence type="ECO:0000313" key="3">
    <source>
        <dbReference type="Proteomes" id="UP000245866"/>
    </source>
</evidence>
<dbReference type="SUPFAM" id="SSF46785">
    <property type="entry name" value="Winged helix' DNA-binding domain"/>
    <property type="match status" value="1"/>
</dbReference>
<organism evidence="2 3">
    <name type="scientific">Limosilactobacillus reuteri</name>
    <name type="common">Lactobacillus reuteri</name>
    <dbReference type="NCBI Taxonomy" id="1598"/>
    <lineage>
        <taxon>Bacteria</taxon>
        <taxon>Bacillati</taxon>
        <taxon>Bacillota</taxon>
        <taxon>Bacilli</taxon>
        <taxon>Lactobacillales</taxon>
        <taxon>Lactobacillaceae</taxon>
        <taxon>Limosilactobacillus</taxon>
    </lineage>
</organism>
<dbReference type="AlphaFoldDB" id="A0A317GF86"/>
<sequence length="175" mass="19756">MADEFKGARLFLNIPVKVAHDSRFRSDKSILLFGEIYSMLNVTGSFYMSNNEIAKRLRCKRNTVINCIHELKDLGYIQTKEIKDPQTGATRGRAISLTPGVNLNVRPQYNSLDGGSTTDCTQIEHSNKASNRTFKKNNSQAQPDTLAQQRREVIEYLNKKTDSKFKPNAKGNKSV</sequence>
<dbReference type="Gene3D" id="1.10.10.10">
    <property type="entry name" value="Winged helix-like DNA-binding domain superfamily/Winged helix DNA-binding domain"/>
    <property type="match status" value="1"/>
</dbReference>